<keyword evidence="1" id="KW-0812">Transmembrane</keyword>
<organism evidence="2 3">
    <name type="scientific">Euplotes crassus</name>
    <dbReference type="NCBI Taxonomy" id="5936"/>
    <lineage>
        <taxon>Eukaryota</taxon>
        <taxon>Sar</taxon>
        <taxon>Alveolata</taxon>
        <taxon>Ciliophora</taxon>
        <taxon>Intramacronucleata</taxon>
        <taxon>Spirotrichea</taxon>
        <taxon>Hypotrichia</taxon>
        <taxon>Euplotida</taxon>
        <taxon>Euplotidae</taxon>
        <taxon>Moneuplotes</taxon>
    </lineage>
</organism>
<feature type="transmembrane region" description="Helical" evidence="1">
    <location>
        <begin position="182"/>
        <end position="203"/>
    </location>
</feature>
<dbReference type="EMBL" id="CAMPGE010019652">
    <property type="protein sequence ID" value="CAI2377974.1"/>
    <property type="molecule type" value="Genomic_DNA"/>
</dbReference>
<sequence>MHKKSPLGGIDEESSWEDSSMVRDNASKARVSPVSFLILIFNLVIPMGTYLVGFTYSPYLYFGFIGLTLFCLLIYPVVMLLTFRQMDGVWSRMKAAPIMEGNHGKIASFASFFVCIIFVPLWGVVPSLRDIKPEGDKLGVQELSMFLVIRAGLCSFYFMFILPILNVFYWNLYVYECFGYSIRLGIIKWLISLCFGFCAYFIFDFIDGPVVGLIAVGFFSIYCRISLWMRKKFGYLCSIICNVGMNIGIIIVVMIRLNNFLVNI</sequence>
<feature type="transmembrane region" description="Helical" evidence="1">
    <location>
        <begin position="104"/>
        <end position="125"/>
    </location>
</feature>
<name>A0AAD2D1Z8_EUPCR</name>
<proteinExistence type="predicted"/>
<protein>
    <submittedName>
        <fullName evidence="2">Uncharacterized protein</fullName>
    </submittedName>
</protein>
<comment type="caution">
    <text evidence="2">The sequence shown here is derived from an EMBL/GenBank/DDBJ whole genome shotgun (WGS) entry which is preliminary data.</text>
</comment>
<evidence type="ECO:0000313" key="2">
    <source>
        <dbReference type="EMBL" id="CAI2377974.1"/>
    </source>
</evidence>
<gene>
    <name evidence="2" type="ORF">ECRASSUSDP1_LOCUS19365</name>
</gene>
<feature type="transmembrane region" description="Helical" evidence="1">
    <location>
        <begin position="209"/>
        <end position="227"/>
    </location>
</feature>
<evidence type="ECO:0000256" key="1">
    <source>
        <dbReference type="SAM" id="Phobius"/>
    </source>
</evidence>
<keyword evidence="1" id="KW-1133">Transmembrane helix</keyword>
<feature type="transmembrane region" description="Helical" evidence="1">
    <location>
        <begin position="145"/>
        <end position="170"/>
    </location>
</feature>
<feature type="transmembrane region" description="Helical" evidence="1">
    <location>
        <begin position="59"/>
        <end position="83"/>
    </location>
</feature>
<feature type="transmembrane region" description="Helical" evidence="1">
    <location>
        <begin position="234"/>
        <end position="255"/>
    </location>
</feature>
<evidence type="ECO:0000313" key="3">
    <source>
        <dbReference type="Proteomes" id="UP001295684"/>
    </source>
</evidence>
<dbReference type="AlphaFoldDB" id="A0AAD2D1Z8"/>
<keyword evidence="3" id="KW-1185">Reference proteome</keyword>
<feature type="transmembrane region" description="Helical" evidence="1">
    <location>
        <begin position="31"/>
        <end position="53"/>
    </location>
</feature>
<accession>A0AAD2D1Z8</accession>
<reference evidence="2" key="1">
    <citation type="submission" date="2023-07" db="EMBL/GenBank/DDBJ databases">
        <authorList>
            <consortium name="AG Swart"/>
            <person name="Singh M."/>
            <person name="Singh A."/>
            <person name="Seah K."/>
            <person name="Emmerich C."/>
        </authorList>
    </citation>
    <scope>NUCLEOTIDE SEQUENCE</scope>
    <source>
        <strain evidence="2">DP1</strain>
    </source>
</reference>
<dbReference type="Proteomes" id="UP001295684">
    <property type="component" value="Unassembled WGS sequence"/>
</dbReference>
<keyword evidence="1" id="KW-0472">Membrane</keyword>